<proteinExistence type="predicted"/>
<name>A0A0E9QVU6_ANGAN</name>
<dbReference type="EMBL" id="GBXM01087623">
    <property type="protein sequence ID" value="JAH20954.1"/>
    <property type="molecule type" value="Transcribed_RNA"/>
</dbReference>
<accession>A0A0E9QVU6</accession>
<dbReference type="AlphaFoldDB" id="A0A0E9QVU6"/>
<protein>
    <submittedName>
        <fullName evidence="1">Uncharacterized protein</fullName>
    </submittedName>
</protein>
<evidence type="ECO:0000313" key="1">
    <source>
        <dbReference type="EMBL" id="JAH20954.1"/>
    </source>
</evidence>
<reference evidence="1" key="1">
    <citation type="submission" date="2014-11" db="EMBL/GenBank/DDBJ databases">
        <authorList>
            <person name="Amaro Gonzalez C."/>
        </authorList>
    </citation>
    <scope>NUCLEOTIDE SEQUENCE</scope>
</reference>
<organism evidence="1">
    <name type="scientific">Anguilla anguilla</name>
    <name type="common">European freshwater eel</name>
    <name type="synonym">Muraena anguilla</name>
    <dbReference type="NCBI Taxonomy" id="7936"/>
    <lineage>
        <taxon>Eukaryota</taxon>
        <taxon>Metazoa</taxon>
        <taxon>Chordata</taxon>
        <taxon>Craniata</taxon>
        <taxon>Vertebrata</taxon>
        <taxon>Euteleostomi</taxon>
        <taxon>Actinopterygii</taxon>
        <taxon>Neopterygii</taxon>
        <taxon>Teleostei</taxon>
        <taxon>Anguilliformes</taxon>
        <taxon>Anguillidae</taxon>
        <taxon>Anguilla</taxon>
    </lineage>
</organism>
<sequence length="51" mass="5535">MEDSSSDSAMLAVAAVLLIRARLRESAWRWSAPGTRSVRTVVQGPQFTSVS</sequence>
<reference evidence="1" key="2">
    <citation type="journal article" date="2015" name="Fish Shellfish Immunol.">
        <title>Early steps in the European eel (Anguilla anguilla)-Vibrio vulnificus interaction in the gills: Role of the RtxA13 toxin.</title>
        <authorList>
            <person name="Callol A."/>
            <person name="Pajuelo D."/>
            <person name="Ebbesson L."/>
            <person name="Teles M."/>
            <person name="MacKenzie S."/>
            <person name="Amaro C."/>
        </authorList>
    </citation>
    <scope>NUCLEOTIDE SEQUENCE</scope>
</reference>